<dbReference type="Proteomes" id="UP001283361">
    <property type="component" value="Unassembled WGS sequence"/>
</dbReference>
<evidence type="ECO:0000313" key="1">
    <source>
        <dbReference type="EMBL" id="KAK3803738.1"/>
    </source>
</evidence>
<dbReference type="EMBL" id="JAWDGP010000091">
    <property type="protein sequence ID" value="KAK3803738.1"/>
    <property type="molecule type" value="Genomic_DNA"/>
</dbReference>
<accession>A0AAE1BCF3</accession>
<proteinExistence type="predicted"/>
<keyword evidence="2" id="KW-1185">Reference proteome</keyword>
<gene>
    <name evidence="1" type="ORF">RRG08_029666</name>
</gene>
<name>A0AAE1BCF3_9GAST</name>
<organism evidence="1 2">
    <name type="scientific">Elysia crispata</name>
    <name type="common">lettuce slug</name>
    <dbReference type="NCBI Taxonomy" id="231223"/>
    <lineage>
        <taxon>Eukaryota</taxon>
        <taxon>Metazoa</taxon>
        <taxon>Spiralia</taxon>
        <taxon>Lophotrochozoa</taxon>
        <taxon>Mollusca</taxon>
        <taxon>Gastropoda</taxon>
        <taxon>Heterobranchia</taxon>
        <taxon>Euthyneura</taxon>
        <taxon>Panpulmonata</taxon>
        <taxon>Sacoglossa</taxon>
        <taxon>Placobranchoidea</taxon>
        <taxon>Plakobranchidae</taxon>
        <taxon>Elysia</taxon>
    </lineage>
</organism>
<reference evidence="1" key="1">
    <citation type="journal article" date="2023" name="G3 (Bethesda)">
        <title>A reference genome for the long-term kleptoplast-retaining sea slug Elysia crispata morphotype clarki.</title>
        <authorList>
            <person name="Eastman K.E."/>
            <person name="Pendleton A.L."/>
            <person name="Shaikh M.A."/>
            <person name="Suttiyut T."/>
            <person name="Ogas R."/>
            <person name="Tomko P."/>
            <person name="Gavelis G."/>
            <person name="Widhalm J.R."/>
            <person name="Wisecaver J.H."/>
        </authorList>
    </citation>
    <scope>NUCLEOTIDE SEQUENCE</scope>
    <source>
        <strain evidence="1">ECLA1</strain>
    </source>
</reference>
<protein>
    <submittedName>
        <fullName evidence="1">Uncharacterized protein</fullName>
    </submittedName>
</protein>
<dbReference type="AlphaFoldDB" id="A0AAE1BCF3"/>
<evidence type="ECO:0000313" key="2">
    <source>
        <dbReference type="Proteomes" id="UP001283361"/>
    </source>
</evidence>
<sequence>MEDGGYMRFPHFLIEMSLSLKCQCVTSAMKRSISVVSSFTVTSNSIMMNFLKYLSARLILQPCVQTRTMKQILRKITIGWSLAVIARLGFPSSVRTLAVSDAWPHSKWSRRRWLMLAIRLKHSRGD</sequence>
<comment type="caution">
    <text evidence="1">The sequence shown here is derived from an EMBL/GenBank/DDBJ whole genome shotgun (WGS) entry which is preliminary data.</text>
</comment>